<evidence type="ECO:0000313" key="3">
    <source>
        <dbReference type="Proteomes" id="UP000283269"/>
    </source>
</evidence>
<evidence type="ECO:0000313" key="2">
    <source>
        <dbReference type="EMBL" id="PPQ90229.1"/>
    </source>
</evidence>
<dbReference type="OrthoDB" id="3256438at2759"/>
<accession>A0A409XHK1</accession>
<protein>
    <submittedName>
        <fullName evidence="2">Uncharacterized protein</fullName>
    </submittedName>
</protein>
<dbReference type="EMBL" id="NHYD01001668">
    <property type="protein sequence ID" value="PPQ90229.1"/>
    <property type="molecule type" value="Genomic_DNA"/>
</dbReference>
<dbReference type="InParanoid" id="A0A409XHK1"/>
<sequence length="266" mass="29227">MSVDTNNTQLCKRWSSFYSPRTGVPPPTKLQRTSSSTNTNTKMPSTLHRSESMVFLPSAPFSEASSSSSDMTTQQYLVMQHYKDQRLKRKSLLSAAGMGTPVPIITAPSHTQSQPSVRHTSSSALLLTIPSAPSPRRYSPSSSTHPKPPVQIILPSTSCPITQHLTCRLTSPLSPMPRQSVDILLPSILSRSSSKHPILKYHSSSGSLYCTALVNHALSSLEVQQILHMKPMFPLSIMNATRELEIIVVGQQEREAEVERVDGMCC</sequence>
<keyword evidence="3" id="KW-1185">Reference proteome</keyword>
<comment type="caution">
    <text evidence="2">The sequence shown here is derived from an EMBL/GenBank/DDBJ whole genome shotgun (WGS) entry which is preliminary data.</text>
</comment>
<feature type="compositionally biased region" description="Polar residues" evidence="1">
    <location>
        <begin position="30"/>
        <end position="44"/>
    </location>
</feature>
<reference evidence="2 3" key="1">
    <citation type="journal article" date="2018" name="Evol. Lett.">
        <title>Horizontal gene cluster transfer increased hallucinogenic mushroom diversity.</title>
        <authorList>
            <person name="Reynolds H.T."/>
            <person name="Vijayakumar V."/>
            <person name="Gluck-Thaler E."/>
            <person name="Korotkin H.B."/>
            <person name="Matheny P.B."/>
            <person name="Slot J.C."/>
        </authorList>
    </citation>
    <scope>NUCLEOTIDE SEQUENCE [LARGE SCALE GENOMIC DNA]</scope>
    <source>
        <strain evidence="2 3">2631</strain>
    </source>
</reference>
<gene>
    <name evidence="2" type="ORF">CVT25_012985</name>
</gene>
<feature type="region of interest" description="Disordered" evidence="1">
    <location>
        <begin position="17"/>
        <end position="48"/>
    </location>
</feature>
<dbReference type="AlphaFoldDB" id="A0A409XHK1"/>
<evidence type="ECO:0000256" key="1">
    <source>
        <dbReference type="SAM" id="MobiDB-lite"/>
    </source>
</evidence>
<name>A0A409XHK1_PSICY</name>
<dbReference type="Proteomes" id="UP000283269">
    <property type="component" value="Unassembled WGS sequence"/>
</dbReference>
<organism evidence="2 3">
    <name type="scientific">Psilocybe cyanescens</name>
    <dbReference type="NCBI Taxonomy" id="93625"/>
    <lineage>
        <taxon>Eukaryota</taxon>
        <taxon>Fungi</taxon>
        <taxon>Dikarya</taxon>
        <taxon>Basidiomycota</taxon>
        <taxon>Agaricomycotina</taxon>
        <taxon>Agaricomycetes</taxon>
        <taxon>Agaricomycetidae</taxon>
        <taxon>Agaricales</taxon>
        <taxon>Agaricineae</taxon>
        <taxon>Strophariaceae</taxon>
        <taxon>Psilocybe</taxon>
    </lineage>
</organism>
<proteinExistence type="predicted"/>